<accession>A0AA88GKN0</accession>
<keyword evidence="5" id="KW-1185">Reference proteome</keyword>
<dbReference type="AlphaFoldDB" id="A0AA88GKN0"/>
<dbReference type="PROSITE" id="PS50297">
    <property type="entry name" value="ANK_REP_REGION"/>
    <property type="match status" value="1"/>
</dbReference>
<dbReference type="EMBL" id="PYSW02000023">
    <property type="protein sequence ID" value="KAG2382726.1"/>
    <property type="molecule type" value="Genomic_DNA"/>
</dbReference>
<dbReference type="SMART" id="SM00248">
    <property type="entry name" value="ANK"/>
    <property type="match status" value="4"/>
</dbReference>
<keyword evidence="2 3" id="KW-0040">ANK repeat</keyword>
<evidence type="ECO:0008006" key="6">
    <source>
        <dbReference type="Google" id="ProtNLM"/>
    </source>
</evidence>
<dbReference type="InterPro" id="IPR002110">
    <property type="entry name" value="Ankyrin_rpt"/>
</dbReference>
<evidence type="ECO:0000313" key="4">
    <source>
        <dbReference type="EMBL" id="KAG2382726.1"/>
    </source>
</evidence>
<dbReference type="InterPro" id="IPR036770">
    <property type="entry name" value="Ankyrin_rpt-contain_sf"/>
</dbReference>
<evidence type="ECO:0000256" key="1">
    <source>
        <dbReference type="ARBA" id="ARBA00022737"/>
    </source>
</evidence>
<name>A0AA88GKN0_NAELO</name>
<dbReference type="Pfam" id="PF12796">
    <property type="entry name" value="Ank_2"/>
    <property type="match status" value="1"/>
</dbReference>
<evidence type="ECO:0000256" key="3">
    <source>
        <dbReference type="PROSITE-ProRule" id="PRU00023"/>
    </source>
</evidence>
<proteinExistence type="predicted"/>
<reference evidence="4 5" key="1">
    <citation type="journal article" date="2018" name="BMC Genomics">
        <title>The genome of Naegleria lovaniensis, the basis for a comparative approach to unravel pathogenicity factors of the human pathogenic amoeba N. fowleri.</title>
        <authorList>
            <person name="Liechti N."/>
            <person name="Schurch N."/>
            <person name="Bruggmann R."/>
            <person name="Wittwer M."/>
        </authorList>
    </citation>
    <scope>NUCLEOTIDE SEQUENCE [LARGE SCALE GENOMIC DNA]</scope>
    <source>
        <strain evidence="4 5">ATCC 30569</strain>
    </source>
</reference>
<comment type="caution">
    <text evidence="4">The sequence shown here is derived from an EMBL/GenBank/DDBJ whole genome shotgun (WGS) entry which is preliminary data.</text>
</comment>
<protein>
    <recommendedName>
        <fullName evidence="6">Ankyrin repeat protein</fullName>
    </recommendedName>
</protein>
<keyword evidence="1" id="KW-0677">Repeat</keyword>
<dbReference type="Proteomes" id="UP000816034">
    <property type="component" value="Unassembled WGS sequence"/>
</dbReference>
<sequence length="322" mass="37581">MKRPPLLEQYTALGDFSSIFHHFNHHVEHQLEFKTYLKTMIKNRPSTPPRDGLKINEMDYHLIEIASMYGHLEILKYLISLFHDDDEEEEEACLMNSKLTITACLMNQALMTACQFNQIEIIEYIMTHIDPKDIQYSVYDSETGSNGLTIVNALRTGNFEMVRAFYNRSKFRPHKPCLIYRPDRPKFWKTYYPLWLACQSGNEKVVKFLIEEGADVTELSGDEYIPEEKQSALSVCLWLGYDDLVDIIVENADTDYVDDYLCNLQENEGVVDILIESTKRVEMKQRLKDQFKWTLFNARELLNHDITIESFKGNAISLVEGF</sequence>
<evidence type="ECO:0000256" key="2">
    <source>
        <dbReference type="ARBA" id="ARBA00023043"/>
    </source>
</evidence>
<dbReference type="PROSITE" id="PS50088">
    <property type="entry name" value="ANK_REPEAT"/>
    <property type="match status" value="1"/>
</dbReference>
<dbReference type="RefSeq" id="XP_044548405.1">
    <property type="nucleotide sequence ID" value="XM_044695042.1"/>
</dbReference>
<evidence type="ECO:0000313" key="5">
    <source>
        <dbReference type="Proteomes" id="UP000816034"/>
    </source>
</evidence>
<dbReference type="SUPFAM" id="SSF48403">
    <property type="entry name" value="Ankyrin repeat"/>
    <property type="match status" value="1"/>
</dbReference>
<feature type="repeat" description="ANK" evidence="3">
    <location>
        <begin position="189"/>
        <end position="221"/>
    </location>
</feature>
<gene>
    <name evidence="4" type="ORF">C9374_005306</name>
</gene>
<dbReference type="PANTHER" id="PTHR24198:SF165">
    <property type="entry name" value="ANKYRIN REPEAT-CONTAINING PROTEIN-RELATED"/>
    <property type="match status" value="1"/>
</dbReference>
<dbReference type="GeneID" id="68097761"/>
<dbReference type="Gene3D" id="1.25.40.20">
    <property type="entry name" value="Ankyrin repeat-containing domain"/>
    <property type="match status" value="2"/>
</dbReference>
<dbReference type="PANTHER" id="PTHR24198">
    <property type="entry name" value="ANKYRIN REPEAT AND PROTEIN KINASE DOMAIN-CONTAINING PROTEIN"/>
    <property type="match status" value="1"/>
</dbReference>
<organism evidence="4 5">
    <name type="scientific">Naegleria lovaniensis</name>
    <name type="common">Amoeba</name>
    <dbReference type="NCBI Taxonomy" id="51637"/>
    <lineage>
        <taxon>Eukaryota</taxon>
        <taxon>Discoba</taxon>
        <taxon>Heterolobosea</taxon>
        <taxon>Tetramitia</taxon>
        <taxon>Eutetramitia</taxon>
        <taxon>Vahlkampfiidae</taxon>
        <taxon>Naegleria</taxon>
    </lineage>
</organism>